<dbReference type="RefSeq" id="WP_144843873.1">
    <property type="nucleotide sequence ID" value="NZ_VNJI01000004.1"/>
</dbReference>
<proteinExistence type="predicted"/>
<accession>A0A559KG77</accession>
<reference evidence="1 2" key="1">
    <citation type="submission" date="2019-07" db="EMBL/GenBank/DDBJ databases">
        <authorList>
            <person name="Kim J."/>
        </authorList>
    </citation>
    <scope>NUCLEOTIDE SEQUENCE [LARGE SCALE GENOMIC DNA]</scope>
    <source>
        <strain evidence="1 2">JC52</strain>
    </source>
</reference>
<evidence type="ECO:0000313" key="1">
    <source>
        <dbReference type="EMBL" id="TVY11134.1"/>
    </source>
</evidence>
<dbReference type="OrthoDB" id="2608160at2"/>
<comment type="caution">
    <text evidence="1">The sequence shown here is derived from an EMBL/GenBank/DDBJ whole genome shotgun (WGS) entry which is preliminary data.</text>
</comment>
<dbReference type="EMBL" id="VNJI01000004">
    <property type="protein sequence ID" value="TVY11134.1"/>
    <property type="molecule type" value="Genomic_DNA"/>
</dbReference>
<evidence type="ECO:0000313" key="2">
    <source>
        <dbReference type="Proteomes" id="UP000317036"/>
    </source>
</evidence>
<gene>
    <name evidence="1" type="ORF">FPZ49_04665</name>
</gene>
<dbReference type="Proteomes" id="UP000317036">
    <property type="component" value="Unassembled WGS sequence"/>
</dbReference>
<sequence>MVRKLVRAYQWRKLRLRVWEKRLLKQLERLSLRYAPGIPCTLRVTSGPFYGGAVILDRAHQRAKIFIHIPSDRYMTTDERQVLSRYPIRKTALPYFILFHEFFHLADTLELLLHKDRGSKLQAYQRQLKEAAQTSPNYRSLQVEQLADDFAYEQYLLQCRKAG</sequence>
<name>A0A559KG77_9BACL</name>
<organism evidence="1 2">
    <name type="scientific">Paenibacillus cremeus</name>
    <dbReference type="NCBI Taxonomy" id="2163881"/>
    <lineage>
        <taxon>Bacteria</taxon>
        <taxon>Bacillati</taxon>
        <taxon>Bacillota</taxon>
        <taxon>Bacilli</taxon>
        <taxon>Bacillales</taxon>
        <taxon>Paenibacillaceae</taxon>
        <taxon>Paenibacillus</taxon>
    </lineage>
</organism>
<dbReference type="AlphaFoldDB" id="A0A559KG77"/>
<keyword evidence="2" id="KW-1185">Reference proteome</keyword>
<protein>
    <submittedName>
        <fullName evidence="1">Uncharacterized protein</fullName>
    </submittedName>
</protein>